<dbReference type="EMBL" id="CP137640">
    <property type="protein sequence ID" value="WVX84339.1"/>
    <property type="molecule type" value="Genomic_DNA"/>
</dbReference>
<dbReference type="NCBIfam" id="TIGR00482">
    <property type="entry name" value="nicotinate (nicotinamide) nucleotide adenylyltransferase"/>
    <property type="match status" value="1"/>
</dbReference>
<evidence type="ECO:0000256" key="6">
    <source>
        <dbReference type="ARBA" id="ARBA00022741"/>
    </source>
</evidence>
<dbReference type="Proteomes" id="UP001357223">
    <property type="component" value="Chromosome"/>
</dbReference>
<evidence type="ECO:0000256" key="5">
    <source>
        <dbReference type="ARBA" id="ARBA00022695"/>
    </source>
</evidence>
<comment type="function">
    <text evidence="1 10">Catalyzes the reversible adenylation of nicotinate mononucleotide (NaMN) to nicotinic acid adenine dinucleotide (NaAD).</text>
</comment>
<dbReference type="NCBIfam" id="NF000841">
    <property type="entry name" value="PRK00071.1-4"/>
    <property type="match status" value="1"/>
</dbReference>
<evidence type="ECO:0000256" key="2">
    <source>
        <dbReference type="ARBA" id="ARBA00005019"/>
    </source>
</evidence>
<evidence type="ECO:0000259" key="11">
    <source>
        <dbReference type="Pfam" id="PF01467"/>
    </source>
</evidence>
<protein>
    <recommendedName>
        <fullName evidence="10">Probable nicotinate-nucleotide adenylyltransferase</fullName>
        <ecNumber evidence="10">2.7.7.18</ecNumber>
    </recommendedName>
    <alternativeName>
        <fullName evidence="10">Deamido-NAD(+) diphosphorylase</fullName>
    </alternativeName>
    <alternativeName>
        <fullName evidence="10">Deamido-NAD(+) pyrophosphorylase</fullName>
    </alternativeName>
    <alternativeName>
        <fullName evidence="10">Nicotinate mononucleotide adenylyltransferase</fullName>
        <shortName evidence="10">NaMN adenylyltransferase</shortName>
    </alternativeName>
</protein>
<proteinExistence type="inferred from homology"/>
<name>A0ABZ2CKJ5_9BACI</name>
<feature type="domain" description="Cytidyltransferase-like" evidence="11">
    <location>
        <begin position="6"/>
        <end position="161"/>
    </location>
</feature>
<comment type="similarity">
    <text evidence="10">Belongs to the NadD family.</text>
</comment>
<keyword evidence="3 10" id="KW-0662">Pyridine nucleotide biosynthesis</keyword>
<dbReference type="InterPro" id="IPR005248">
    <property type="entry name" value="NadD/NMNAT"/>
</dbReference>
<dbReference type="NCBIfam" id="TIGR00125">
    <property type="entry name" value="cyt_tran_rel"/>
    <property type="match status" value="1"/>
</dbReference>
<sequence>MKKIGILGGTFNPPHLGHLIIANEVQLQLNFDEIWFMPNQEPPHKETLNGVSGLHRSEMIQRAIAGNPNFKLQTIELERPGRSYTFDTMKLLTQRYDHRFYFIIGADMIEYLPKWYKIEELVKLVTFVGVNRPEYDKQTNYPIIYVDVPNIEISSLMIRNRVKDRKNIRYFVRDSVMEYIEENRLYGT</sequence>
<dbReference type="HAMAP" id="MF_00244">
    <property type="entry name" value="NaMN_adenylyltr"/>
    <property type="match status" value="1"/>
</dbReference>
<keyword evidence="5 10" id="KW-0548">Nucleotidyltransferase</keyword>
<dbReference type="PANTHER" id="PTHR39321:SF3">
    <property type="entry name" value="PHOSPHOPANTETHEINE ADENYLYLTRANSFERASE"/>
    <property type="match status" value="1"/>
</dbReference>
<keyword evidence="6 10" id="KW-0547">Nucleotide-binding</keyword>
<keyword evidence="8 10" id="KW-0520">NAD</keyword>
<evidence type="ECO:0000256" key="7">
    <source>
        <dbReference type="ARBA" id="ARBA00022840"/>
    </source>
</evidence>
<dbReference type="EC" id="2.7.7.18" evidence="10"/>
<evidence type="ECO:0000256" key="3">
    <source>
        <dbReference type="ARBA" id="ARBA00022642"/>
    </source>
</evidence>
<dbReference type="SUPFAM" id="SSF52374">
    <property type="entry name" value="Nucleotidylyl transferase"/>
    <property type="match status" value="1"/>
</dbReference>
<dbReference type="PANTHER" id="PTHR39321">
    <property type="entry name" value="NICOTINATE-NUCLEOTIDE ADENYLYLTRANSFERASE-RELATED"/>
    <property type="match status" value="1"/>
</dbReference>
<evidence type="ECO:0000256" key="1">
    <source>
        <dbReference type="ARBA" id="ARBA00002324"/>
    </source>
</evidence>
<keyword evidence="4 10" id="KW-0808">Transferase</keyword>
<keyword evidence="7 10" id="KW-0067">ATP-binding</keyword>
<dbReference type="Pfam" id="PF01467">
    <property type="entry name" value="CTP_transf_like"/>
    <property type="match status" value="1"/>
</dbReference>
<evidence type="ECO:0000256" key="4">
    <source>
        <dbReference type="ARBA" id="ARBA00022679"/>
    </source>
</evidence>
<organism evidence="12 13">
    <name type="scientific">Niallia oryzisoli</name>
    <dbReference type="NCBI Taxonomy" id="1737571"/>
    <lineage>
        <taxon>Bacteria</taxon>
        <taxon>Bacillati</taxon>
        <taxon>Bacillota</taxon>
        <taxon>Bacilli</taxon>
        <taxon>Bacillales</taxon>
        <taxon>Bacillaceae</taxon>
        <taxon>Niallia</taxon>
    </lineage>
</organism>
<dbReference type="InterPro" id="IPR004821">
    <property type="entry name" value="Cyt_trans-like"/>
</dbReference>
<evidence type="ECO:0000313" key="13">
    <source>
        <dbReference type="Proteomes" id="UP001357223"/>
    </source>
</evidence>
<dbReference type="GO" id="GO:0004515">
    <property type="term" value="F:nicotinate-nucleotide adenylyltransferase activity"/>
    <property type="evidence" value="ECO:0007669"/>
    <property type="project" value="UniProtKB-EC"/>
</dbReference>
<evidence type="ECO:0000313" key="12">
    <source>
        <dbReference type="EMBL" id="WVX84339.1"/>
    </source>
</evidence>
<evidence type="ECO:0000256" key="9">
    <source>
        <dbReference type="ARBA" id="ARBA00048721"/>
    </source>
</evidence>
<gene>
    <name evidence="10" type="primary">nadD</name>
    <name evidence="12" type="ORF">R4Z09_06610</name>
</gene>
<comment type="catalytic activity">
    <reaction evidence="9 10">
        <text>nicotinate beta-D-ribonucleotide + ATP + H(+) = deamido-NAD(+) + diphosphate</text>
        <dbReference type="Rhea" id="RHEA:22860"/>
        <dbReference type="ChEBI" id="CHEBI:15378"/>
        <dbReference type="ChEBI" id="CHEBI:30616"/>
        <dbReference type="ChEBI" id="CHEBI:33019"/>
        <dbReference type="ChEBI" id="CHEBI:57502"/>
        <dbReference type="ChEBI" id="CHEBI:58437"/>
        <dbReference type="EC" id="2.7.7.18"/>
    </reaction>
</comment>
<dbReference type="CDD" id="cd02165">
    <property type="entry name" value="NMNAT"/>
    <property type="match status" value="1"/>
</dbReference>
<evidence type="ECO:0000256" key="8">
    <source>
        <dbReference type="ARBA" id="ARBA00023027"/>
    </source>
</evidence>
<accession>A0ABZ2CKJ5</accession>
<keyword evidence="13" id="KW-1185">Reference proteome</keyword>
<dbReference type="NCBIfam" id="NF000840">
    <property type="entry name" value="PRK00071.1-3"/>
    <property type="match status" value="1"/>
</dbReference>
<reference evidence="12 13" key="1">
    <citation type="submission" date="2023-10" db="EMBL/GenBank/DDBJ databases">
        <title>Niallia locisalis sp.nov. isolated from a salt pond sample.</title>
        <authorList>
            <person name="Li X.-J."/>
            <person name="Dong L."/>
        </authorList>
    </citation>
    <scope>NUCLEOTIDE SEQUENCE [LARGE SCALE GENOMIC DNA]</scope>
    <source>
        <strain evidence="12 13">DSM 29761</strain>
    </source>
</reference>
<dbReference type="InterPro" id="IPR014729">
    <property type="entry name" value="Rossmann-like_a/b/a_fold"/>
</dbReference>
<evidence type="ECO:0000256" key="10">
    <source>
        <dbReference type="HAMAP-Rule" id="MF_00244"/>
    </source>
</evidence>
<dbReference type="RefSeq" id="WP_338453214.1">
    <property type="nucleotide sequence ID" value="NZ_CP137640.1"/>
</dbReference>
<comment type="pathway">
    <text evidence="2 10">Cofactor biosynthesis; NAD(+) biosynthesis; deamido-NAD(+) from nicotinate D-ribonucleotide: step 1/1.</text>
</comment>
<dbReference type="Gene3D" id="3.40.50.620">
    <property type="entry name" value="HUPs"/>
    <property type="match status" value="1"/>
</dbReference>